<feature type="region of interest" description="Disordered" evidence="1">
    <location>
        <begin position="382"/>
        <end position="408"/>
    </location>
</feature>
<dbReference type="Proteomes" id="UP000823749">
    <property type="component" value="Chromosome 3"/>
</dbReference>
<evidence type="ECO:0000313" key="2">
    <source>
        <dbReference type="EMBL" id="KAG5555609.1"/>
    </source>
</evidence>
<feature type="compositionally biased region" description="Polar residues" evidence="1">
    <location>
        <begin position="589"/>
        <end position="602"/>
    </location>
</feature>
<dbReference type="GO" id="GO:0003700">
    <property type="term" value="F:DNA-binding transcription factor activity"/>
    <property type="evidence" value="ECO:0007669"/>
    <property type="project" value="InterPro"/>
</dbReference>
<dbReference type="InterPro" id="IPR036955">
    <property type="entry name" value="AP2/ERF_dom_sf"/>
</dbReference>
<feature type="region of interest" description="Disordered" evidence="1">
    <location>
        <begin position="251"/>
        <end position="279"/>
    </location>
</feature>
<feature type="region of interest" description="Disordered" evidence="1">
    <location>
        <begin position="324"/>
        <end position="345"/>
    </location>
</feature>
<dbReference type="Gene3D" id="3.30.730.10">
    <property type="entry name" value="AP2/ERF domain"/>
    <property type="match status" value="1"/>
</dbReference>
<evidence type="ECO:0008006" key="4">
    <source>
        <dbReference type="Google" id="ProtNLM"/>
    </source>
</evidence>
<feature type="compositionally biased region" description="Polar residues" evidence="1">
    <location>
        <begin position="389"/>
        <end position="399"/>
    </location>
</feature>
<protein>
    <recommendedName>
        <fullName evidence="4">AP2/ERF domain-containing protein</fullName>
    </recommendedName>
</protein>
<sequence length="628" mass="69223">MSYENSNDEVPFPQYSLPSPLGDIFNNYSGLGQENYFSENSIEFTTNAFENGAPALLETASNISQAIDDYSLHHIFSTGSQYCANLKKENYICLEEGNPSSNYMKPIPPMLVEQGNPNPNELHGGCYVGGTVGAHNKSSSMYPEISRHVSITIFKIILLGGNRGVEKSVWTRIMERSKLHGDSSSGIFVPKYYNDELKEVSKDEYWISLQSKKSNKDISNLGVSNLSMSNSEYNKSIQWSAQVRRDAQASNIPSIDSNGTQNWMQTSNSTTGGFYSNGIQQGGENQTFQIYENNNFTEQSPQLYQAGCQNSALATNPSFNLGNGNGMENGNGNGNGVLEKGSGDQGSFVVLDSEEDYSGIWEDLNPLPPIFDDGDCYIFPDSQNKDYENQNNSRTNQVIDSGRGQKVGQNSSDDFVKGLIIGEGNPNPPQSTVKEYVNVYSTMGRSVEGTFDNEEDAARAYDLVSLKYWEAHGYVTDTEEEAAAMAFGIATIRENGSRAETNFETNLNDAEPIWRGKLPLVEEETARKINVATSVLGTLNKNITIKPNPYLEKEDGIAAISDSRFAIGINGWYPGEMAMIGSKESSERSTTLGFRHSSSSPFQPYKRPAFQHSSSSAFEAYKPVKHED</sequence>
<dbReference type="AlphaFoldDB" id="A0AAV6KU18"/>
<feature type="compositionally biased region" description="Gly residues" evidence="1">
    <location>
        <begin position="324"/>
        <end position="335"/>
    </location>
</feature>
<gene>
    <name evidence="2" type="ORF">RHGRI_006305</name>
</gene>
<evidence type="ECO:0000313" key="3">
    <source>
        <dbReference type="Proteomes" id="UP000823749"/>
    </source>
</evidence>
<keyword evidence="3" id="KW-1185">Reference proteome</keyword>
<reference evidence="2" key="1">
    <citation type="submission" date="2020-08" db="EMBL/GenBank/DDBJ databases">
        <title>Plant Genome Project.</title>
        <authorList>
            <person name="Zhang R.-G."/>
        </authorList>
    </citation>
    <scope>NUCLEOTIDE SEQUENCE</scope>
    <source>
        <strain evidence="2">WSP0</strain>
        <tissue evidence="2">Leaf</tissue>
    </source>
</reference>
<feature type="region of interest" description="Disordered" evidence="1">
    <location>
        <begin position="589"/>
        <end position="613"/>
    </location>
</feature>
<accession>A0AAV6KU18</accession>
<comment type="caution">
    <text evidence="2">The sequence shown here is derived from an EMBL/GenBank/DDBJ whole genome shotgun (WGS) entry which is preliminary data.</text>
</comment>
<proteinExistence type="predicted"/>
<dbReference type="EMBL" id="JACTNZ010000003">
    <property type="protein sequence ID" value="KAG5555609.1"/>
    <property type="molecule type" value="Genomic_DNA"/>
</dbReference>
<evidence type="ECO:0000256" key="1">
    <source>
        <dbReference type="SAM" id="MobiDB-lite"/>
    </source>
</evidence>
<name>A0AAV6KU18_9ERIC</name>
<organism evidence="2 3">
    <name type="scientific">Rhododendron griersonianum</name>
    <dbReference type="NCBI Taxonomy" id="479676"/>
    <lineage>
        <taxon>Eukaryota</taxon>
        <taxon>Viridiplantae</taxon>
        <taxon>Streptophyta</taxon>
        <taxon>Embryophyta</taxon>
        <taxon>Tracheophyta</taxon>
        <taxon>Spermatophyta</taxon>
        <taxon>Magnoliopsida</taxon>
        <taxon>eudicotyledons</taxon>
        <taxon>Gunneridae</taxon>
        <taxon>Pentapetalae</taxon>
        <taxon>asterids</taxon>
        <taxon>Ericales</taxon>
        <taxon>Ericaceae</taxon>
        <taxon>Ericoideae</taxon>
        <taxon>Rhodoreae</taxon>
        <taxon>Rhododendron</taxon>
    </lineage>
</organism>